<dbReference type="EMBL" id="JAFMYW010000026">
    <property type="protein sequence ID" value="MBO0953225.1"/>
    <property type="molecule type" value="Genomic_DNA"/>
</dbReference>
<evidence type="ECO:0000313" key="1">
    <source>
        <dbReference type="EMBL" id="MBO0953225.1"/>
    </source>
</evidence>
<dbReference type="Proteomes" id="UP000664628">
    <property type="component" value="Unassembled WGS sequence"/>
</dbReference>
<evidence type="ECO:0008006" key="3">
    <source>
        <dbReference type="Google" id="ProtNLM"/>
    </source>
</evidence>
<name>A0ABS3JT80_9BACT</name>
<protein>
    <recommendedName>
        <fullName evidence="3">WYL domain-containing protein</fullName>
    </recommendedName>
</protein>
<proteinExistence type="predicted"/>
<dbReference type="RefSeq" id="WP_207333177.1">
    <property type="nucleotide sequence ID" value="NZ_JAFMYW010000026.1"/>
</dbReference>
<sequence>MKSTIFEARPLVEQSLMQRILGQRPSQNAVIELNNLLATQPIESITPADLTAIEAKYGLQLNQYQLNLEEFYAVHLNYRLGAPQLRLEELSDIVHLQTIFQLPISSVQQLHSLIGEGVYRRQVEQAIQYGYINEADKEALAKLSQWLSLTTEAADRIYSDVCQSFLSSLVDELGAKARLSPDNLRRLNKVSQGFGVKPSAQIKQIMDRYGRYWTIESMPLPVLEVGIPLQKSERCFFQTSEVNWFEERATIRRANYTDHYEQYQSFDSVDLDSVKVPVQKDTFAILKLIHTGRLYLTNKRLLFESREKTTVIKFESIYAIKTYKQGLLIRKATGKDVLLLMAQDADRFTLIYRQLLSGLPS</sequence>
<organism evidence="1 2">
    <name type="scientific">Fibrella forsythiae</name>
    <dbReference type="NCBI Taxonomy" id="2817061"/>
    <lineage>
        <taxon>Bacteria</taxon>
        <taxon>Pseudomonadati</taxon>
        <taxon>Bacteroidota</taxon>
        <taxon>Cytophagia</taxon>
        <taxon>Cytophagales</taxon>
        <taxon>Spirosomataceae</taxon>
        <taxon>Fibrella</taxon>
    </lineage>
</organism>
<accession>A0ABS3JT80</accession>
<gene>
    <name evidence="1" type="ORF">J2I46_31935</name>
</gene>
<evidence type="ECO:0000313" key="2">
    <source>
        <dbReference type="Proteomes" id="UP000664628"/>
    </source>
</evidence>
<reference evidence="1 2" key="1">
    <citation type="submission" date="2021-03" db="EMBL/GenBank/DDBJ databases">
        <title>Fibrella sp. HMF5405 genome sequencing and assembly.</title>
        <authorList>
            <person name="Kang H."/>
            <person name="Kim H."/>
            <person name="Bae S."/>
            <person name="Joh K."/>
        </authorList>
    </citation>
    <scope>NUCLEOTIDE SEQUENCE [LARGE SCALE GENOMIC DNA]</scope>
    <source>
        <strain evidence="1 2">HMF5405</strain>
    </source>
</reference>
<keyword evidence="2" id="KW-1185">Reference proteome</keyword>
<comment type="caution">
    <text evidence="1">The sequence shown here is derived from an EMBL/GenBank/DDBJ whole genome shotgun (WGS) entry which is preliminary data.</text>
</comment>